<dbReference type="EMBL" id="JBGMEK010000006">
    <property type="protein sequence ID" value="MFA0810237.1"/>
    <property type="molecule type" value="Genomic_DNA"/>
</dbReference>
<keyword evidence="2" id="KW-0413">Isomerase</keyword>
<comment type="caution">
    <text evidence="2">The sequence shown here is derived from an EMBL/GenBank/DDBJ whole genome shotgun (WGS) entry which is preliminary data.</text>
</comment>
<dbReference type="Pfam" id="PF00702">
    <property type="entry name" value="Hydrolase"/>
    <property type="match status" value="1"/>
</dbReference>
<dbReference type="Proteomes" id="UP001569428">
    <property type="component" value="Unassembled WGS sequence"/>
</dbReference>
<dbReference type="InterPro" id="IPR036412">
    <property type="entry name" value="HAD-like_sf"/>
</dbReference>
<evidence type="ECO:0000256" key="1">
    <source>
        <dbReference type="ARBA" id="ARBA00006171"/>
    </source>
</evidence>
<dbReference type="GO" id="GO:0008801">
    <property type="term" value="F:beta-phosphoglucomutase activity"/>
    <property type="evidence" value="ECO:0007669"/>
    <property type="project" value="UniProtKB-EC"/>
</dbReference>
<keyword evidence="3" id="KW-1185">Reference proteome</keyword>
<dbReference type="NCBIfam" id="TIGR01509">
    <property type="entry name" value="HAD-SF-IA-v3"/>
    <property type="match status" value="1"/>
</dbReference>
<dbReference type="InterPro" id="IPR023214">
    <property type="entry name" value="HAD_sf"/>
</dbReference>
<dbReference type="PANTHER" id="PTHR18901:SF38">
    <property type="entry name" value="PSEUDOURIDINE-5'-PHOSPHATASE"/>
    <property type="match status" value="1"/>
</dbReference>
<dbReference type="SFLD" id="SFLDG01129">
    <property type="entry name" value="C1.5:_HAD__Beta-PGM__Phosphata"/>
    <property type="match status" value="1"/>
</dbReference>
<reference evidence="2 3" key="1">
    <citation type="submission" date="2024-08" db="EMBL/GenBank/DDBJ databases">
        <authorList>
            <person name="Ishaq N."/>
        </authorList>
    </citation>
    <scope>NUCLEOTIDE SEQUENCE [LARGE SCALE GENOMIC DNA]</scope>
    <source>
        <strain evidence="2 3">DSM 18651</strain>
    </source>
</reference>
<evidence type="ECO:0000313" key="2">
    <source>
        <dbReference type="EMBL" id="MFA0810237.1"/>
    </source>
</evidence>
<dbReference type="EC" id="5.4.2.6" evidence="2"/>
<accession>A0ABV4NW48</accession>
<dbReference type="InterPro" id="IPR010972">
    <property type="entry name" value="Beta-PGM"/>
</dbReference>
<dbReference type="InterPro" id="IPR006439">
    <property type="entry name" value="HAD-SF_hydro_IA"/>
</dbReference>
<protein>
    <submittedName>
        <fullName evidence="2">Beta-phosphoglucomutase</fullName>
        <ecNumber evidence="2">5.4.2.6</ecNumber>
    </submittedName>
</protein>
<dbReference type="InterPro" id="IPR023198">
    <property type="entry name" value="PGP-like_dom2"/>
</dbReference>
<dbReference type="InterPro" id="IPR010976">
    <property type="entry name" value="B-phosphoglucomutase_hydrolase"/>
</dbReference>
<dbReference type="SFLD" id="SFLDS00003">
    <property type="entry name" value="Haloacid_Dehalogenase"/>
    <property type="match status" value="1"/>
</dbReference>
<gene>
    <name evidence="2" type="primary">pgmB</name>
    <name evidence="2" type="ORF">ACCI49_04830</name>
</gene>
<dbReference type="Gene3D" id="3.40.50.1000">
    <property type="entry name" value="HAD superfamily/HAD-like"/>
    <property type="match status" value="1"/>
</dbReference>
<dbReference type="CDD" id="cd02598">
    <property type="entry name" value="HAD_BPGM"/>
    <property type="match status" value="1"/>
</dbReference>
<sequence>MIYRAAIFDLDGVIADTARLHLQAWRQLAESLQRPWADDTEEKLKGLERMASLEVILGEESGNFSEEGKLALASRKNSRYQELISSLSPKDLLPGAGELLAWLHERKIPIALASASKNAPAVLQALGISNYFSHIADPEQSAPKPSPDIFLAAARGLQVEAELCIAFEDAAAGVAAIKAAQGMTAVGVGSESALGSADYIVGSLEEFAPKDFFLPAIRAAAVS</sequence>
<comment type="similarity">
    <text evidence="1">Belongs to the HAD-like hydrolase superfamily. CbbY/CbbZ/Gph/YieH family.</text>
</comment>
<dbReference type="NCBIfam" id="TIGR01990">
    <property type="entry name" value="bPGM"/>
    <property type="match status" value="1"/>
</dbReference>
<evidence type="ECO:0000313" key="3">
    <source>
        <dbReference type="Proteomes" id="UP001569428"/>
    </source>
</evidence>
<proteinExistence type="inferred from homology"/>
<organism evidence="2 3">
    <name type="scientific">Microbulbifer epialgicus</name>
    <dbReference type="NCBI Taxonomy" id="393907"/>
    <lineage>
        <taxon>Bacteria</taxon>
        <taxon>Pseudomonadati</taxon>
        <taxon>Pseudomonadota</taxon>
        <taxon>Gammaproteobacteria</taxon>
        <taxon>Cellvibrionales</taxon>
        <taxon>Microbulbiferaceae</taxon>
        <taxon>Microbulbifer</taxon>
    </lineage>
</organism>
<dbReference type="Gene3D" id="1.10.150.240">
    <property type="entry name" value="Putative phosphatase, domain 2"/>
    <property type="match status" value="1"/>
</dbReference>
<dbReference type="RefSeq" id="WP_371837844.1">
    <property type="nucleotide sequence ID" value="NZ_JBGMEK010000006.1"/>
</dbReference>
<dbReference type="SUPFAM" id="SSF56784">
    <property type="entry name" value="HAD-like"/>
    <property type="match status" value="1"/>
</dbReference>
<dbReference type="PANTHER" id="PTHR18901">
    <property type="entry name" value="2-DEOXYGLUCOSE-6-PHOSPHATE PHOSPHATASE 2"/>
    <property type="match status" value="1"/>
</dbReference>
<dbReference type="NCBIfam" id="TIGR02009">
    <property type="entry name" value="PGMB-YQAB-SF"/>
    <property type="match status" value="1"/>
</dbReference>
<name>A0ABV4NW48_9GAMM</name>